<evidence type="ECO:0000256" key="1">
    <source>
        <dbReference type="SAM" id="SignalP"/>
    </source>
</evidence>
<feature type="signal peptide" evidence="1">
    <location>
        <begin position="1"/>
        <end position="19"/>
    </location>
</feature>
<comment type="caution">
    <text evidence="2">The sequence shown here is derived from an EMBL/GenBank/DDBJ whole genome shotgun (WGS) entry which is preliminary data.</text>
</comment>
<sequence>MEPIFIITILLVIELSLESRFSIYNYECNNYLNKFGNVDLPNGIGPSKLAFTGDVSFITGTNDAKVNVRYSDVEFFDDPIFFGFVKEDGKTEDTVCLELKLFKFTSNYSVEVKDLPITSSKNQEKQWRYYSFTIPRNEFKNRLVETANSNQFIYEGLYAIGYYPVGLMEIQYTFYFELSLTIDKRTGAAVDALFTPFNERYSHTFGMIDCKGRDDTYLKWCTDSTCTSFTSPNLHQYDRFFLQQVITREEWSGYYLTGTEVWFTGVGLNKRATPISINNNNTGQVIIELMAEIAWQSVTIKVISTLSTTQTESRRMLVQTKYDPLIGETQEIECIKAKGEEACPTCEQECDANGFAHGECEECFLSQQQIVFIFLALLLVLTI</sequence>
<name>A0A8S1XSJ0_9CILI</name>
<dbReference type="Proteomes" id="UP000689195">
    <property type="component" value="Unassembled WGS sequence"/>
</dbReference>
<keyword evidence="1" id="KW-0732">Signal</keyword>
<feature type="chain" id="PRO_5035856580" evidence="1">
    <location>
        <begin position="20"/>
        <end position="383"/>
    </location>
</feature>
<keyword evidence="3" id="KW-1185">Reference proteome</keyword>
<proteinExistence type="predicted"/>
<evidence type="ECO:0000313" key="3">
    <source>
        <dbReference type="Proteomes" id="UP000689195"/>
    </source>
</evidence>
<protein>
    <submittedName>
        <fullName evidence="2">Uncharacterized protein</fullName>
    </submittedName>
</protein>
<accession>A0A8S1XSJ0</accession>
<evidence type="ECO:0000313" key="2">
    <source>
        <dbReference type="EMBL" id="CAD8204231.1"/>
    </source>
</evidence>
<reference evidence="2" key="1">
    <citation type="submission" date="2021-01" db="EMBL/GenBank/DDBJ databases">
        <authorList>
            <consortium name="Genoscope - CEA"/>
            <person name="William W."/>
        </authorList>
    </citation>
    <scope>NUCLEOTIDE SEQUENCE</scope>
</reference>
<organism evidence="2 3">
    <name type="scientific">Paramecium pentaurelia</name>
    <dbReference type="NCBI Taxonomy" id="43138"/>
    <lineage>
        <taxon>Eukaryota</taxon>
        <taxon>Sar</taxon>
        <taxon>Alveolata</taxon>
        <taxon>Ciliophora</taxon>
        <taxon>Intramacronucleata</taxon>
        <taxon>Oligohymenophorea</taxon>
        <taxon>Peniculida</taxon>
        <taxon>Parameciidae</taxon>
        <taxon>Paramecium</taxon>
    </lineage>
</organism>
<dbReference type="AlphaFoldDB" id="A0A8S1XSJ0"/>
<dbReference type="EMBL" id="CAJJDO010000136">
    <property type="protein sequence ID" value="CAD8204231.1"/>
    <property type="molecule type" value="Genomic_DNA"/>
</dbReference>
<gene>
    <name evidence="2" type="ORF">PPENT_87.1.T1360103</name>
</gene>